<dbReference type="SUPFAM" id="SSF82649">
    <property type="entry name" value="SufE/NifU"/>
    <property type="match status" value="1"/>
</dbReference>
<dbReference type="InterPro" id="IPR004562">
    <property type="entry name" value="LipoylTrfase_LipoateP_Ligase"/>
</dbReference>
<dbReference type="Gene3D" id="3.30.390.50">
    <property type="entry name" value="CO dehydrogenase flavoprotein, C-terminal domain"/>
    <property type="match status" value="1"/>
</dbReference>
<dbReference type="AlphaFoldDB" id="A0A9Q5N753"/>
<comment type="function">
    <text evidence="1">Catalyzes both the ATP-dependent activation of exogenously supplied lipoate to lipoyl-AMP and the transfer of the activated lipoyl onto the lipoyl domains of lipoate-dependent enzymes.</text>
</comment>
<evidence type="ECO:0000313" key="7">
    <source>
        <dbReference type="Proteomes" id="UP000757232"/>
    </source>
</evidence>
<dbReference type="GO" id="GO:0016874">
    <property type="term" value="F:ligase activity"/>
    <property type="evidence" value="ECO:0007669"/>
    <property type="project" value="UniProtKB-KW"/>
</dbReference>
<evidence type="ECO:0000256" key="2">
    <source>
        <dbReference type="ARBA" id="ARBA00005085"/>
    </source>
</evidence>
<reference evidence="6" key="1">
    <citation type="submission" date="2016-06" db="EMBL/GenBank/DDBJ databases">
        <title>Draft Genome sequence of the fungus Inonotus baumii.</title>
        <authorList>
            <person name="Zhu H."/>
            <person name="Lin W."/>
        </authorList>
    </citation>
    <scope>NUCLEOTIDE SEQUENCE</scope>
    <source>
        <strain evidence="6">821</strain>
    </source>
</reference>
<dbReference type="Gene3D" id="3.30.930.10">
    <property type="entry name" value="Bira Bifunctional Protein, Domain 2"/>
    <property type="match status" value="1"/>
</dbReference>
<dbReference type="OrthoDB" id="201621at2759"/>
<dbReference type="GO" id="GO:0005739">
    <property type="term" value="C:mitochondrion"/>
    <property type="evidence" value="ECO:0007669"/>
    <property type="project" value="TreeGrafter"/>
</dbReference>
<evidence type="ECO:0000256" key="3">
    <source>
        <dbReference type="ARBA" id="ARBA00008242"/>
    </source>
</evidence>
<keyword evidence="7" id="KW-1185">Reference proteome</keyword>
<dbReference type="Pfam" id="PF21948">
    <property type="entry name" value="LplA-B_cat"/>
    <property type="match status" value="1"/>
</dbReference>
<dbReference type="GO" id="GO:0009249">
    <property type="term" value="P:protein lipoylation"/>
    <property type="evidence" value="ECO:0007669"/>
    <property type="project" value="InterPro"/>
</dbReference>
<comment type="caution">
    <text evidence="6">The sequence shown here is derived from an EMBL/GenBank/DDBJ whole genome shotgun (WGS) entry which is preliminary data.</text>
</comment>
<protein>
    <recommendedName>
        <fullName evidence="4">Putative lipoate-protein ligase A</fullName>
    </recommendedName>
</protein>
<organism evidence="6 7">
    <name type="scientific">Sanghuangporus baumii</name>
    <name type="common">Phellinus baumii</name>
    <dbReference type="NCBI Taxonomy" id="108892"/>
    <lineage>
        <taxon>Eukaryota</taxon>
        <taxon>Fungi</taxon>
        <taxon>Dikarya</taxon>
        <taxon>Basidiomycota</taxon>
        <taxon>Agaricomycotina</taxon>
        <taxon>Agaricomycetes</taxon>
        <taxon>Hymenochaetales</taxon>
        <taxon>Hymenochaetaceae</taxon>
        <taxon>Sanghuangporus</taxon>
    </lineage>
</organism>
<proteinExistence type="inferred from homology"/>
<dbReference type="PANTHER" id="PTHR12561:SF3">
    <property type="entry name" value="LIPOYLTRANSFERASE 1, MITOCHONDRIAL"/>
    <property type="match status" value="1"/>
</dbReference>
<dbReference type="EMBL" id="LNZH02000153">
    <property type="protein sequence ID" value="OCB89567.1"/>
    <property type="molecule type" value="Genomic_DNA"/>
</dbReference>
<dbReference type="PANTHER" id="PTHR12561">
    <property type="entry name" value="LIPOATE-PROTEIN LIGASE"/>
    <property type="match status" value="1"/>
</dbReference>
<gene>
    <name evidence="6" type="ORF">A7U60_g3259</name>
</gene>
<evidence type="ECO:0000313" key="6">
    <source>
        <dbReference type="EMBL" id="OCB89567.1"/>
    </source>
</evidence>
<accession>A0A9Q5N753</accession>
<dbReference type="PROSITE" id="PS51733">
    <property type="entry name" value="BPL_LPL_CATALYTIC"/>
    <property type="match status" value="1"/>
</dbReference>
<dbReference type="InterPro" id="IPR045864">
    <property type="entry name" value="aa-tRNA-synth_II/BPL/LPL"/>
</dbReference>
<keyword evidence="6" id="KW-0436">Ligase</keyword>
<sequence length="248" mass="28473">MILVYNVPLGYWEHELLAAPATYELQSDRNSEDGRAGCSAYKIASKRAYHHGTMLISTKLDTLGDLLHATKETMVTKGVASVRSPVQNLQRFNPAITHEGFVEASIQAFQEVYGVEEKPHYVEETENILNAPEIRKGMEELKSWDWQYGQTPEFTYSVSRLFDFGLAKAEITSKHGVILSCKVDCPGVHSETLSRINQRMIDMRYGFIKSFEEIDWDGEKEWKWNDDDGDRPLRTGEIWDWIREETSS</sequence>
<comment type="pathway">
    <text evidence="2">Protein modification; protein lipoylation via exogenous pathway; protein N(6)-(lipoyl)lysine from lipoate: step 2/2.</text>
</comment>
<name>A0A9Q5N753_SANBA</name>
<evidence type="ECO:0000259" key="5">
    <source>
        <dbReference type="PROSITE" id="PS51733"/>
    </source>
</evidence>
<feature type="domain" description="BPL/LPL catalytic" evidence="5">
    <location>
        <begin position="1"/>
        <end position="117"/>
    </location>
</feature>
<dbReference type="Proteomes" id="UP000757232">
    <property type="component" value="Unassembled WGS sequence"/>
</dbReference>
<comment type="similarity">
    <text evidence="3">Belongs to the LplA family.</text>
</comment>
<dbReference type="SUPFAM" id="SSF55681">
    <property type="entry name" value="Class II aaRS and biotin synthetases"/>
    <property type="match status" value="1"/>
</dbReference>
<evidence type="ECO:0000256" key="4">
    <source>
        <dbReference type="ARBA" id="ARBA00015925"/>
    </source>
</evidence>
<dbReference type="InterPro" id="IPR004143">
    <property type="entry name" value="BPL_LPL_catalytic"/>
</dbReference>
<dbReference type="GO" id="GO:0017118">
    <property type="term" value="F:lipoyltransferase activity"/>
    <property type="evidence" value="ECO:0007669"/>
    <property type="project" value="TreeGrafter"/>
</dbReference>
<evidence type="ECO:0000256" key="1">
    <source>
        <dbReference type="ARBA" id="ARBA00003253"/>
    </source>
</evidence>